<name>A0A4R6KSI2_9ACTN</name>
<protein>
    <submittedName>
        <fullName evidence="4">2-polyprenyl-6-methoxyphenol hydroxylase-like FAD-dependent oxidoreductase</fullName>
    </submittedName>
</protein>
<dbReference type="EMBL" id="SNWQ01000001">
    <property type="protein sequence ID" value="TDO54428.1"/>
    <property type="molecule type" value="Genomic_DNA"/>
</dbReference>
<dbReference type="AlphaFoldDB" id="A0A4R6KSI2"/>
<comment type="caution">
    <text evidence="4">The sequence shown here is derived from an EMBL/GenBank/DDBJ whole genome shotgun (WGS) entry which is preliminary data.</text>
</comment>
<evidence type="ECO:0000256" key="2">
    <source>
        <dbReference type="ARBA" id="ARBA00023033"/>
    </source>
</evidence>
<dbReference type="InterPro" id="IPR036188">
    <property type="entry name" value="FAD/NAD-bd_sf"/>
</dbReference>
<dbReference type="SUPFAM" id="SSF51905">
    <property type="entry name" value="FAD/NAD(P)-binding domain"/>
    <property type="match status" value="1"/>
</dbReference>
<dbReference type="InterPro" id="IPR002938">
    <property type="entry name" value="FAD-bd"/>
</dbReference>
<proteinExistence type="predicted"/>
<dbReference type="Gene3D" id="3.50.50.60">
    <property type="entry name" value="FAD/NAD(P)-binding domain"/>
    <property type="match status" value="1"/>
</dbReference>
<dbReference type="GO" id="GO:0071949">
    <property type="term" value="F:FAD binding"/>
    <property type="evidence" value="ECO:0007669"/>
    <property type="project" value="InterPro"/>
</dbReference>
<feature type="domain" description="FAD-binding" evidence="3">
    <location>
        <begin position="262"/>
        <end position="327"/>
    </location>
</feature>
<evidence type="ECO:0000256" key="1">
    <source>
        <dbReference type="ARBA" id="ARBA00023002"/>
    </source>
</evidence>
<dbReference type="InterPro" id="IPR050493">
    <property type="entry name" value="FAD-dep_Monooxygenase_BioMet"/>
</dbReference>
<evidence type="ECO:0000259" key="3">
    <source>
        <dbReference type="Pfam" id="PF01494"/>
    </source>
</evidence>
<reference evidence="4 5" key="1">
    <citation type="submission" date="2019-03" db="EMBL/GenBank/DDBJ databases">
        <title>Genomic Encyclopedia of Type Strains, Phase III (KMG-III): the genomes of soil and plant-associated and newly described type strains.</title>
        <authorList>
            <person name="Whitman W."/>
        </authorList>
    </citation>
    <scope>NUCLEOTIDE SEQUENCE [LARGE SCALE GENOMIC DNA]</scope>
    <source>
        <strain evidence="4 5">VKM Ac-2527</strain>
    </source>
</reference>
<sequence>MRTAIVVGAGIGGVTAAVGLQRCGWQVTVLERAAELGEVGAGLSVWPSAVAVLEELGVTGVEKAAVPAGMAGMRRPGGRWVVEAAAIGVEIPVMIHRAQLHRLITDQFGPGVTVLTGITVTGITQDAAGVSVAAGEELFRADLVVAADGIRSVVRRTLHPLHPGPRYAGYTAYRGIADVDIRDGGGETWGRGRRFGFAKLIDGRIYWYATANQDAGLGGGHEDVVKAFGDWHDPIPRLLAGTPPESVLQNDLYDLSLPLVPFVTGRIAMLGDAAHAMTPNLGRGACSAIEDAGALARHLESTSDLATALSQYDAERRPVTAKLVKQSRMVGRVGQLDNPMMCGLRDGMLGVGGKVAGLLARRKRMEQSPV</sequence>
<accession>A0A4R6KSI2</accession>
<dbReference type="RefSeq" id="WP_133798018.1">
    <property type="nucleotide sequence ID" value="NZ_SNWQ01000001.1"/>
</dbReference>
<keyword evidence="1" id="KW-0560">Oxidoreductase</keyword>
<dbReference type="Proteomes" id="UP000295388">
    <property type="component" value="Unassembled WGS sequence"/>
</dbReference>
<evidence type="ECO:0000313" key="5">
    <source>
        <dbReference type="Proteomes" id="UP000295388"/>
    </source>
</evidence>
<dbReference type="PRINTS" id="PR00420">
    <property type="entry name" value="RNGMNOXGNASE"/>
</dbReference>
<keyword evidence="2" id="KW-0503">Monooxygenase</keyword>
<dbReference type="Pfam" id="PF01494">
    <property type="entry name" value="FAD_binding_3"/>
    <property type="match status" value="2"/>
</dbReference>
<dbReference type="PANTHER" id="PTHR13789">
    <property type="entry name" value="MONOOXYGENASE"/>
    <property type="match status" value="1"/>
</dbReference>
<keyword evidence="5" id="KW-1185">Reference proteome</keyword>
<gene>
    <name evidence="4" type="ORF">EV643_101217</name>
</gene>
<feature type="domain" description="FAD-binding" evidence="3">
    <location>
        <begin position="4"/>
        <end position="159"/>
    </location>
</feature>
<dbReference type="PANTHER" id="PTHR13789:SF309">
    <property type="entry name" value="PUTATIVE (AFU_ORTHOLOGUE AFUA_6G14510)-RELATED"/>
    <property type="match status" value="1"/>
</dbReference>
<evidence type="ECO:0000313" key="4">
    <source>
        <dbReference type="EMBL" id="TDO54428.1"/>
    </source>
</evidence>
<dbReference type="OrthoDB" id="9782160at2"/>
<dbReference type="GO" id="GO:0004497">
    <property type="term" value="F:monooxygenase activity"/>
    <property type="evidence" value="ECO:0007669"/>
    <property type="project" value="UniProtKB-KW"/>
</dbReference>
<organism evidence="4 5">
    <name type="scientific">Kribbella caucasensis</name>
    <dbReference type="NCBI Taxonomy" id="2512215"/>
    <lineage>
        <taxon>Bacteria</taxon>
        <taxon>Bacillati</taxon>
        <taxon>Actinomycetota</taxon>
        <taxon>Actinomycetes</taxon>
        <taxon>Propionibacteriales</taxon>
        <taxon>Kribbellaceae</taxon>
        <taxon>Kribbella</taxon>
    </lineage>
</organism>